<dbReference type="CDD" id="cd07437">
    <property type="entry name" value="PHP_HisPPase_Ycdx_like"/>
    <property type="match status" value="1"/>
</dbReference>
<dbReference type="PANTHER" id="PTHR36928:SF1">
    <property type="entry name" value="PHOSPHATASE YCDX-RELATED"/>
    <property type="match status" value="1"/>
</dbReference>
<dbReference type="SMART" id="SM00481">
    <property type="entry name" value="POLIIIAc"/>
    <property type="match status" value="1"/>
</dbReference>
<proteinExistence type="predicted"/>
<dbReference type="InterPro" id="IPR016195">
    <property type="entry name" value="Pol/histidinol_Pase-like"/>
</dbReference>
<dbReference type="NCBIfam" id="NF006702">
    <property type="entry name" value="PRK09248.1"/>
    <property type="match status" value="1"/>
</dbReference>
<dbReference type="EMBL" id="FQXG01000016">
    <property type="protein sequence ID" value="SHI27548.1"/>
    <property type="molecule type" value="Genomic_DNA"/>
</dbReference>
<reference evidence="2 3" key="1">
    <citation type="submission" date="2016-11" db="EMBL/GenBank/DDBJ databases">
        <authorList>
            <person name="Jaros S."/>
            <person name="Januszkiewicz K."/>
            <person name="Wedrychowicz H."/>
        </authorList>
    </citation>
    <scope>NUCLEOTIDE SEQUENCE [LARGE SCALE GENOMIC DNA]</scope>
    <source>
        <strain evidence="2 3">DSM 16917</strain>
    </source>
</reference>
<dbReference type="AlphaFoldDB" id="A0A1M5ZTQ8"/>
<dbReference type="InterPro" id="IPR004013">
    <property type="entry name" value="PHP_dom"/>
</dbReference>
<name>A0A1M5ZTQ8_9GAMM</name>
<dbReference type="GO" id="GO:0008270">
    <property type="term" value="F:zinc ion binding"/>
    <property type="evidence" value="ECO:0007669"/>
    <property type="project" value="TreeGrafter"/>
</dbReference>
<dbReference type="Pfam" id="PF02811">
    <property type="entry name" value="PHP"/>
    <property type="match status" value="1"/>
</dbReference>
<dbReference type="InterPro" id="IPR050243">
    <property type="entry name" value="PHP_phosphatase"/>
</dbReference>
<gene>
    <name evidence="2" type="ORF">SAMN02745129_0559</name>
</gene>
<evidence type="ECO:0000259" key="1">
    <source>
        <dbReference type="SMART" id="SM00481"/>
    </source>
</evidence>
<keyword evidence="3" id="KW-1185">Reference proteome</keyword>
<accession>A0A1M5ZTQ8</accession>
<protein>
    <submittedName>
        <fullName evidence="2">Putative hydrolase</fullName>
    </submittedName>
</protein>
<dbReference type="Proteomes" id="UP000184268">
    <property type="component" value="Unassembled WGS sequence"/>
</dbReference>
<organism evidence="2 3">
    <name type="scientific">Ferrimonas marina</name>
    <dbReference type="NCBI Taxonomy" id="299255"/>
    <lineage>
        <taxon>Bacteria</taxon>
        <taxon>Pseudomonadati</taxon>
        <taxon>Pseudomonadota</taxon>
        <taxon>Gammaproteobacteria</taxon>
        <taxon>Alteromonadales</taxon>
        <taxon>Ferrimonadaceae</taxon>
        <taxon>Ferrimonas</taxon>
    </lineage>
</organism>
<dbReference type="InterPro" id="IPR003141">
    <property type="entry name" value="Pol/His_phosphatase_N"/>
</dbReference>
<dbReference type="STRING" id="299255.SAMN02745129_0559"/>
<dbReference type="Gene3D" id="3.20.20.140">
    <property type="entry name" value="Metal-dependent hydrolases"/>
    <property type="match status" value="1"/>
</dbReference>
<dbReference type="PANTHER" id="PTHR36928">
    <property type="entry name" value="PHOSPHATASE YCDX-RELATED"/>
    <property type="match status" value="1"/>
</dbReference>
<sequence>MLESLDKASDNGGLIQTRKAPMQILTDTHCHTIASTHAYSTLQELVQAAKLAGLQAFAVTDHAPPMPDAPHYWHFINMKVVPRVIDGIAVLRGMEANIVAEGVEVPERVREGLDMMIASFHEPVFAPADCLTNTKAMIAAIESGHCQIIGHPGNPKYPIEVDAVLTAAKAHNVAMEINNSSFSHSRVGSEPRCLHLLERVGHHGGKVSFGSDAHIAFHLGHFGNCIAAAEQVGFPRDQVVSADAASLLRFLGEHDKPVVAELSDWLAALPER</sequence>
<dbReference type="GO" id="GO:0042578">
    <property type="term" value="F:phosphoric ester hydrolase activity"/>
    <property type="evidence" value="ECO:0007669"/>
    <property type="project" value="TreeGrafter"/>
</dbReference>
<dbReference type="GO" id="GO:0005829">
    <property type="term" value="C:cytosol"/>
    <property type="evidence" value="ECO:0007669"/>
    <property type="project" value="TreeGrafter"/>
</dbReference>
<evidence type="ECO:0000313" key="3">
    <source>
        <dbReference type="Proteomes" id="UP000184268"/>
    </source>
</evidence>
<keyword evidence="2" id="KW-0378">Hydrolase</keyword>
<evidence type="ECO:0000313" key="2">
    <source>
        <dbReference type="EMBL" id="SHI27548.1"/>
    </source>
</evidence>
<dbReference type="SUPFAM" id="SSF89550">
    <property type="entry name" value="PHP domain-like"/>
    <property type="match status" value="1"/>
</dbReference>
<feature type="domain" description="Polymerase/histidinol phosphatase N-terminal" evidence="1">
    <location>
        <begin position="26"/>
        <end position="100"/>
    </location>
</feature>
<dbReference type="GO" id="GO:0071978">
    <property type="term" value="P:bacterial-type flagellum-dependent swarming motility"/>
    <property type="evidence" value="ECO:0007669"/>
    <property type="project" value="TreeGrafter"/>
</dbReference>